<dbReference type="Proteomes" id="UP000003922">
    <property type="component" value="Unassembled WGS sequence"/>
</dbReference>
<dbReference type="KEGG" id="cwa:CwatDRAFT_2707"/>
<comment type="caution">
    <text evidence="2">The sequence shown here is derived from an EMBL/GenBank/DDBJ whole genome shotgun (WGS) entry which is preliminary data.</text>
</comment>
<reference evidence="2" key="2">
    <citation type="submission" date="2005-06" db="EMBL/GenBank/DDBJ databases">
        <title>Sequencing of the draft genome and assembly of Crocosphaera watsonii WH 8501.</title>
        <authorList>
            <consortium name="US DOE Joint Genome Institute (JGI-PGF)"/>
            <person name="Copeland A."/>
            <person name="Lucas S."/>
            <person name="Lapidus A."/>
            <person name="Barry K."/>
            <person name="Detter C."/>
            <person name="Glavina T."/>
            <person name="Hammon N."/>
            <person name="Israni S."/>
            <person name="Pitluck S."/>
            <person name="Richardson P."/>
        </authorList>
    </citation>
    <scope>NUCLEOTIDE SEQUENCE [LARGE SCALE GENOMIC DNA]</scope>
    <source>
        <strain evidence="2">WH 8501</strain>
    </source>
</reference>
<dbReference type="EMBL" id="AADV02000057">
    <property type="protein sequence ID" value="EAM49689.1"/>
    <property type="molecule type" value="Genomic_DNA"/>
</dbReference>
<dbReference type="AlphaFoldDB" id="Q4C0J8"/>
<feature type="region of interest" description="Disordered" evidence="1">
    <location>
        <begin position="232"/>
        <end position="251"/>
    </location>
</feature>
<name>Q4C0J8_CROWT</name>
<evidence type="ECO:0000313" key="3">
    <source>
        <dbReference type="Proteomes" id="UP000003922"/>
    </source>
</evidence>
<gene>
    <name evidence="2" type="ORF">CwatDRAFT_2707</name>
</gene>
<dbReference type="RefSeq" id="WP_007306614.1">
    <property type="nucleotide sequence ID" value="NZ_AADV02000057.1"/>
</dbReference>
<keyword evidence="3" id="KW-1185">Reference proteome</keyword>
<evidence type="ECO:0000256" key="1">
    <source>
        <dbReference type="SAM" id="MobiDB-lite"/>
    </source>
</evidence>
<feature type="region of interest" description="Disordered" evidence="1">
    <location>
        <begin position="132"/>
        <end position="151"/>
    </location>
</feature>
<reference evidence="2" key="1">
    <citation type="submission" date="2004-02" db="EMBL/GenBank/DDBJ databases">
        <authorList>
            <consortium name="DOE Joint Genome Institute"/>
        </authorList>
    </citation>
    <scope>NUCLEOTIDE SEQUENCE [LARGE SCALE GENOMIC DNA]</scope>
    <source>
        <strain evidence="2">WH 8501</strain>
    </source>
</reference>
<reference evidence="2" key="3">
    <citation type="submission" date="2016-12" db="EMBL/GenBank/DDBJ databases">
        <title>Annotation of the draft genome assembly of Crocosphaera watsonii WH 8501.</title>
        <authorList>
            <consortium name="US DOE Joint Genome Institute (JGI-ORNL)"/>
            <person name="Larimer F."/>
            <person name="Land M."/>
        </authorList>
    </citation>
    <scope>NUCLEOTIDE SEQUENCE</scope>
    <source>
        <strain evidence="2">WH 8501</strain>
    </source>
</reference>
<proteinExistence type="predicted"/>
<sequence length="371" mass="42118">MSPRELKDAQNRATLLNEAIEQNLSLSEIRKRIKSLSSPFHSTPSPGIQLQSLTRRLNKSKLWDKQPKQWKKVQKWLDKIESILSETENEEINPLSQEEFSSQPSEGIVETLENNQDALVNQLASDEKTRLKEEVEKASNPNFQQSNFDNHEVLSNEFDSELTIEEGRRQEADKNLNQEGVSHNPEILVNPQVNSDETLLLETEQNKASENSQQSEQPNLFSFDDHILSQNETNHESTNGVGRKTEEVLSNNSQETILSKPITDTGNNQQPDPLDGGNIGARSGDTTIDEPTSSLTEFSDTIETFSIKSEKTIDFSISKEMGLTDKQLAEQLRCNPTTCYRWRTGQSTPRGKSANVLKKWEVRGDRWYQKS</sequence>
<organism evidence="2 3">
    <name type="scientific">Crocosphaera watsonii WH 8501</name>
    <dbReference type="NCBI Taxonomy" id="165597"/>
    <lineage>
        <taxon>Bacteria</taxon>
        <taxon>Bacillati</taxon>
        <taxon>Cyanobacteriota</taxon>
        <taxon>Cyanophyceae</taxon>
        <taxon>Oscillatoriophycideae</taxon>
        <taxon>Chroococcales</taxon>
        <taxon>Aphanothecaceae</taxon>
        <taxon>Crocosphaera</taxon>
    </lineage>
</organism>
<accession>Q4C0J8</accession>
<feature type="compositionally biased region" description="Polar residues" evidence="1">
    <location>
        <begin position="139"/>
        <end position="148"/>
    </location>
</feature>
<protein>
    <submittedName>
        <fullName evidence="2">Uncharacterized protein</fullName>
    </submittedName>
</protein>
<evidence type="ECO:0000313" key="2">
    <source>
        <dbReference type="EMBL" id="EAM49689.1"/>
    </source>
</evidence>